<keyword evidence="3" id="KW-0418">Kinase</keyword>
<dbReference type="InterPro" id="IPR050469">
    <property type="entry name" value="Diguanylate_Cyclase"/>
</dbReference>
<evidence type="ECO:0000313" key="3">
    <source>
        <dbReference type="EMBL" id="KGX88052.1"/>
    </source>
</evidence>
<dbReference type="GO" id="GO:0052621">
    <property type="term" value="F:diguanylate cyclase activity"/>
    <property type="evidence" value="ECO:0007669"/>
    <property type="project" value="TreeGrafter"/>
</dbReference>
<feature type="transmembrane region" description="Helical" evidence="1">
    <location>
        <begin position="102"/>
        <end position="125"/>
    </location>
</feature>
<dbReference type="SUPFAM" id="SSF55781">
    <property type="entry name" value="GAF domain-like"/>
    <property type="match status" value="1"/>
</dbReference>
<dbReference type="PROSITE" id="PS50887">
    <property type="entry name" value="GGDEF"/>
    <property type="match status" value="1"/>
</dbReference>
<keyword evidence="1" id="KW-0472">Membrane</keyword>
<feature type="transmembrane region" description="Helical" evidence="1">
    <location>
        <begin position="183"/>
        <end position="201"/>
    </location>
</feature>
<dbReference type="NCBIfam" id="TIGR00254">
    <property type="entry name" value="GGDEF"/>
    <property type="match status" value="1"/>
</dbReference>
<dbReference type="eggNOG" id="COG2203">
    <property type="taxonomic scope" value="Bacteria"/>
</dbReference>
<dbReference type="GO" id="GO:0016301">
    <property type="term" value="F:kinase activity"/>
    <property type="evidence" value="ECO:0007669"/>
    <property type="project" value="UniProtKB-KW"/>
</dbReference>
<dbReference type="GO" id="GO:1902201">
    <property type="term" value="P:negative regulation of bacterial-type flagellum-dependent cell motility"/>
    <property type="evidence" value="ECO:0007669"/>
    <property type="project" value="TreeGrafter"/>
</dbReference>
<dbReference type="SMART" id="SM00065">
    <property type="entry name" value="GAF"/>
    <property type="match status" value="1"/>
</dbReference>
<feature type="transmembrane region" description="Helical" evidence="1">
    <location>
        <begin position="207"/>
        <end position="227"/>
    </location>
</feature>
<dbReference type="Pfam" id="PF00990">
    <property type="entry name" value="GGDEF"/>
    <property type="match status" value="1"/>
</dbReference>
<reference evidence="3 4" key="1">
    <citation type="submission" date="2013-08" db="EMBL/GenBank/DDBJ databases">
        <authorList>
            <person name="Huang J."/>
            <person name="Wang G."/>
        </authorList>
    </citation>
    <scope>NUCLEOTIDE SEQUENCE [LARGE SCALE GENOMIC DNA]</scope>
    <source>
        <strain evidence="3 4">BH030004</strain>
    </source>
</reference>
<dbReference type="InterPro" id="IPR000160">
    <property type="entry name" value="GGDEF_dom"/>
</dbReference>
<evidence type="ECO:0000313" key="4">
    <source>
        <dbReference type="Proteomes" id="UP000030403"/>
    </source>
</evidence>
<dbReference type="InterPro" id="IPR029016">
    <property type="entry name" value="GAF-like_dom_sf"/>
</dbReference>
<dbReference type="FunFam" id="3.30.70.270:FF:000001">
    <property type="entry name" value="Diguanylate cyclase domain protein"/>
    <property type="match status" value="1"/>
</dbReference>
<dbReference type="SUPFAM" id="SSF55073">
    <property type="entry name" value="Nucleotide cyclase"/>
    <property type="match status" value="1"/>
</dbReference>
<dbReference type="InterPro" id="IPR043128">
    <property type="entry name" value="Rev_trsase/Diguanyl_cyclase"/>
</dbReference>
<dbReference type="GO" id="GO:0005886">
    <property type="term" value="C:plasma membrane"/>
    <property type="evidence" value="ECO:0007669"/>
    <property type="project" value="TreeGrafter"/>
</dbReference>
<comment type="caution">
    <text evidence="3">The sequence shown here is derived from an EMBL/GenBank/DDBJ whole genome shotgun (WGS) entry which is preliminary data.</text>
</comment>
<keyword evidence="1" id="KW-0812">Transmembrane</keyword>
<keyword evidence="1" id="KW-1133">Transmembrane helix</keyword>
<keyword evidence="4" id="KW-1185">Reference proteome</keyword>
<dbReference type="GO" id="GO:0043709">
    <property type="term" value="P:cell adhesion involved in single-species biofilm formation"/>
    <property type="evidence" value="ECO:0007669"/>
    <property type="project" value="TreeGrafter"/>
</dbReference>
<dbReference type="InterPro" id="IPR029787">
    <property type="entry name" value="Nucleotide_cyclase"/>
</dbReference>
<evidence type="ECO:0000256" key="1">
    <source>
        <dbReference type="SAM" id="Phobius"/>
    </source>
</evidence>
<dbReference type="InterPro" id="IPR003018">
    <property type="entry name" value="GAF"/>
</dbReference>
<feature type="domain" description="GGDEF" evidence="2">
    <location>
        <begin position="438"/>
        <end position="580"/>
    </location>
</feature>
<dbReference type="eggNOG" id="COG2199">
    <property type="taxonomic scope" value="Bacteria"/>
</dbReference>
<dbReference type="PANTHER" id="PTHR45138">
    <property type="entry name" value="REGULATORY COMPONENTS OF SENSORY TRANSDUCTION SYSTEM"/>
    <property type="match status" value="1"/>
</dbReference>
<dbReference type="STRING" id="1385511.GCA_000425225_02395"/>
<dbReference type="AlphaFoldDB" id="A0A0A5HWR3"/>
<feature type="transmembrane region" description="Helical" evidence="1">
    <location>
        <begin position="40"/>
        <end position="57"/>
    </location>
</feature>
<keyword evidence="3" id="KW-0808">Transferase</keyword>
<proteinExistence type="predicted"/>
<dbReference type="Pfam" id="PF13185">
    <property type="entry name" value="GAF_2"/>
    <property type="match status" value="1"/>
</dbReference>
<accession>A0A0A5HWR3</accession>
<dbReference type="Gene3D" id="3.30.450.40">
    <property type="match status" value="1"/>
</dbReference>
<dbReference type="SMART" id="SM00267">
    <property type="entry name" value="GGDEF"/>
    <property type="match status" value="1"/>
</dbReference>
<name>A0A0A5HWR3_9BACI</name>
<dbReference type="EMBL" id="AVPF01000021">
    <property type="protein sequence ID" value="KGX88052.1"/>
    <property type="molecule type" value="Genomic_DNA"/>
</dbReference>
<feature type="transmembrane region" description="Helical" evidence="1">
    <location>
        <begin position="63"/>
        <end position="90"/>
    </location>
</feature>
<gene>
    <name evidence="3" type="ORF">N783_08860</name>
</gene>
<dbReference type="CDD" id="cd01949">
    <property type="entry name" value="GGDEF"/>
    <property type="match status" value="1"/>
</dbReference>
<evidence type="ECO:0000259" key="2">
    <source>
        <dbReference type="PROSITE" id="PS50887"/>
    </source>
</evidence>
<dbReference type="PANTHER" id="PTHR45138:SF9">
    <property type="entry name" value="DIGUANYLATE CYCLASE DGCM-RELATED"/>
    <property type="match status" value="1"/>
</dbReference>
<feature type="transmembrane region" description="Helical" evidence="1">
    <location>
        <begin position="7"/>
        <end position="28"/>
    </location>
</feature>
<sequence>MSKQREVGVWVAWALLYPTILIMIYNVFPSTTFDGNWFDLISFAVLMSIVVMFPIIVNDTPVFFIHGISIAVFLYYGLFAEMVLTQIAYFTSFMKLRLPKNLLYKIPLNLLMFLMMSIVSALVYYSLGGEHGQTAMNSPGDILPISGYVISYFLTNQLILSLVRKYLMRAPQKFLNKGFWWDFYNTLFVIPIGFVLFILYVEIGTEAIYYVGVPFVSLSFILMLYYSSRRINGYLQRTSEIGHELTGKLEADEVLDRFVERISSLLDVDYAYVYDVNRDDPNHEYLKLIRFYDSEHHENLPKVTLNKFESVSGKVWGNAQGLHYRYRNQWAKQKSDAQGSFIPQDVESVISIPIERDERVVGVLTLASKKKRAYEKYQYMIADILTNYLAVALLNARNYEETKRKSEICPLTKLYNYRYFENHLENYFNELNKQNREEHISIVLIDLDHFKQVNDLYGHESGNEALCELADRLTNIIDDKGTVARYGGEEFVILLPNVNQEHAYHIAENVRRKIANKPFVLSEHIMDKNEPVQVYLTASLGTATYPKDSEDPRELVRHADRAMYIGAKRKGRNKVAAYEKVETAE</sequence>
<dbReference type="Proteomes" id="UP000030403">
    <property type="component" value="Unassembled WGS sequence"/>
</dbReference>
<feature type="transmembrane region" description="Helical" evidence="1">
    <location>
        <begin position="145"/>
        <end position="163"/>
    </location>
</feature>
<dbReference type="Gene3D" id="3.30.70.270">
    <property type="match status" value="1"/>
</dbReference>
<protein>
    <submittedName>
        <fullName evidence="3">Histidine kinase</fullName>
    </submittedName>
</protein>
<organism evidence="3 4">
    <name type="scientific">Pontibacillus marinus BH030004 = DSM 16465</name>
    <dbReference type="NCBI Taxonomy" id="1385511"/>
    <lineage>
        <taxon>Bacteria</taxon>
        <taxon>Bacillati</taxon>
        <taxon>Bacillota</taxon>
        <taxon>Bacilli</taxon>
        <taxon>Bacillales</taxon>
        <taxon>Bacillaceae</taxon>
        <taxon>Pontibacillus</taxon>
    </lineage>
</organism>